<keyword evidence="3 10" id="KW-1134">Transmembrane beta strand</keyword>
<dbReference type="AlphaFoldDB" id="A0A928UXV1"/>
<sequence>MIFYRIVLTFLILFGCEQLLAQQSNSITIKGTVIDEKGLPISLANIYCEETFTSISSDVKGNFSLQIPKSYDQVNLRFTYVGLKTATINIKKQNYTTAVSVTLLENSLTLDEIQVNPRNTSNKNSISSIEFDEEAIERVQAFSLMDVLNTLPGKQMTPPNINAPQTLTLRNTLTENSNTFNNSLGIPIIIDGVAISNDANMQSRPIGQRGMSGSALPAPNPAFTADVAFRGIDLREIPVESIEKIEVIQGVASAEYGELTDGAILIERKAGKSPMQFTTNINGGSSNYSLNKGFNLPKNWGGLTTDLNFANSNSNPRDKVQQYNRYGASVRWNTVQFKNFRNKLSIDYSKRVDNSKLDPDDGSQRKYYSRESRMRFSNNSSFRVNSKFLDDINLTLSYSEGNQETYSQYLLNQAMKPYTAKDTTGIYEGTVINGTYMAYEELVGNPVSMSGNLRLTSRFHLGKTNHNLSYGVNSNYSNNGGKGIVLDPERPRFVNLGDQNLRPYSYELIPAMVNSGVYFMDNFNYKLFGKAFNSNFGIRFDSQNGSLSTQPRLNTQVILSKNWNIAVAYGISSKSPTLAHRYPPPSWIDVPLIFAANSNASLYLVYTERIETANENLKPSKSSQAEFTVNYKNDLFSSRINGYFKDNRNGFNTLAVYKPFTLPTYTYQTDPTTGGIIYSPTGRDTTYYNYSYNKMDNSISSYTYGVDWSINFKEIKQINTTVSSSTSYILSRQNNRVLTMTNLTTPIQIGGKYISYALYEPFANDKIHVLTSKLNTTTHIPKLGFVVMTNTDVFWMNHRESQYSEKFQPAIGYLDNQMNQVLFAEGDVNNIPPRDVQLTETTQRIIYANFSMSVAKEISKKIRIAITAYNTWNLHPESSYVNPENGVETITSYNSPLSITGGITIKL</sequence>
<proteinExistence type="inferred from homology"/>
<dbReference type="PANTHER" id="PTHR30069:SF29">
    <property type="entry name" value="HEMOGLOBIN AND HEMOGLOBIN-HAPTOGLOBIN-BINDING PROTEIN 1-RELATED"/>
    <property type="match status" value="1"/>
</dbReference>
<dbReference type="Proteomes" id="UP000616201">
    <property type="component" value="Unassembled WGS sequence"/>
</dbReference>
<evidence type="ECO:0000256" key="6">
    <source>
        <dbReference type="ARBA" id="ARBA00023077"/>
    </source>
</evidence>
<dbReference type="Gene3D" id="2.40.170.20">
    <property type="entry name" value="TonB-dependent receptor, beta-barrel domain"/>
    <property type="match status" value="1"/>
</dbReference>
<evidence type="ECO:0000256" key="2">
    <source>
        <dbReference type="ARBA" id="ARBA00022448"/>
    </source>
</evidence>
<protein>
    <recommendedName>
        <fullName evidence="16">TonB-dependent Receptor Plug Domain</fullName>
    </recommendedName>
</protein>
<evidence type="ECO:0000313" key="14">
    <source>
        <dbReference type="EMBL" id="MBE8712787.1"/>
    </source>
</evidence>
<dbReference type="PROSITE" id="PS51257">
    <property type="entry name" value="PROKAR_LIPOPROTEIN"/>
    <property type="match status" value="1"/>
</dbReference>
<evidence type="ECO:0000313" key="15">
    <source>
        <dbReference type="Proteomes" id="UP000616201"/>
    </source>
</evidence>
<dbReference type="InterPro" id="IPR036942">
    <property type="entry name" value="Beta-barrel_TonB_sf"/>
</dbReference>
<evidence type="ECO:0000259" key="13">
    <source>
        <dbReference type="Pfam" id="PF07715"/>
    </source>
</evidence>
<keyword evidence="8" id="KW-0675">Receptor</keyword>
<keyword evidence="2 10" id="KW-0813">Transport</keyword>
<dbReference type="InterPro" id="IPR012910">
    <property type="entry name" value="Plug_dom"/>
</dbReference>
<dbReference type="SUPFAM" id="SSF56935">
    <property type="entry name" value="Porins"/>
    <property type="match status" value="1"/>
</dbReference>
<dbReference type="SUPFAM" id="SSF49464">
    <property type="entry name" value="Carboxypeptidase regulatory domain-like"/>
    <property type="match status" value="1"/>
</dbReference>
<dbReference type="Pfam" id="PF13715">
    <property type="entry name" value="CarbopepD_reg_2"/>
    <property type="match status" value="1"/>
</dbReference>
<keyword evidence="6 11" id="KW-0798">TonB box</keyword>
<keyword evidence="5" id="KW-0732">Signal</keyword>
<dbReference type="RefSeq" id="WP_196935931.1">
    <property type="nucleotide sequence ID" value="NZ_MU158698.1"/>
</dbReference>
<evidence type="ECO:0008006" key="16">
    <source>
        <dbReference type="Google" id="ProtNLM"/>
    </source>
</evidence>
<gene>
    <name evidence="14" type="ORF">C4F49_03735</name>
</gene>
<organism evidence="14 15">
    <name type="scientific">Sphingobacterium hungaricum</name>
    <dbReference type="NCBI Taxonomy" id="2082723"/>
    <lineage>
        <taxon>Bacteria</taxon>
        <taxon>Pseudomonadati</taxon>
        <taxon>Bacteroidota</taxon>
        <taxon>Sphingobacteriia</taxon>
        <taxon>Sphingobacteriales</taxon>
        <taxon>Sphingobacteriaceae</taxon>
        <taxon>Sphingobacterium</taxon>
    </lineage>
</organism>
<dbReference type="Gene3D" id="2.170.130.10">
    <property type="entry name" value="TonB-dependent receptor, plug domain"/>
    <property type="match status" value="1"/>
</dbReference>
<evidence type="ECO:0000256" key="9">
    <source>
        <dbReference type="ARBA" id="ARBA00023237"/>
    </source>
</evidence>
<dbReference type="Pfam" id="PF00593">
    <property type="entry name" value="TonB_dep_Rec_b-barrel"/>
    <property type="match status" value="1"/>
</dbReference>
<name>A0A928UXV1_9SPHI</name>
<keyword evidence="9 10" id="KW-0998">Cell outer membrane</keyword>
<dbReference type="GO" id="GO:0009279">
    <property type="term" value="C:cell outer membrane"/>
    <property type="evidence" value="ECO:0007669"/>
    <property type="project" value="UniProtKB-SubCell"/>
</dbReference>
<comment type="subcellular location">
    <subcellularLocation>
        <location evidence="1 10">Cell outer membrane</location>
        <topology evidence="1 10">Multi-pass membrane protein</topology>
    </subcellularLocation>
</comment>
<keyword evidence="15" id="KW-1185">Reference proteome</keyword>
<reference evidence="14" key="1">
    <citation type="submission" date="2018-02" db="EMBL/GenBank/DDBJ databases">
        <authorList>
            <person name="Vasarhelyi B.M."/>
            <person name="Deshmukh S."/>
            <person name="Balint B."/>
            <person name="Kukolya J."/>
        </authorList>
    </citation>
    <scope>NUCLEOTIDE SEQUENCE</scope>
    <source>
        <strain evidence="14">KB22</strain>
    </source>
</reference>
<accession>A0A928UXV1</accession>
<comment type="similarity">
    <text evidence="10 11">Belongs to the TonB-dependent receptor family.</text>
</comment>
<evidence type="ECO:0000256" key="10">
    <source>
        <dbReference type="PROSITE-ProRule" id="PRU01360"/>
    </source>
</evidence>
<feature type="domain" description="TonB-dependent receptor plug" evidence="13">
    <location>
        <begin position="126"/>
        <end position="258"/>
    </location>
</feature>
<keyword evidence="7 10" id="KW-0472">Membrane</keyword>
<dbReference type="PANTHER" id="PTHR30069">
    <property type="entry name" value="TONB-DEPENDENT OUTER MEMBRANE RECEPTOR"/>
    <property type="match status" value="1"/>
</dbReference>
<dbReference type="EMBL" id="PRDK01000003">
    <property type="protein sequence ID" value="MBE8712787.1"/>
    <property type="molecule type" value="Genomic_DNA"/>
</dbReference>
<dbReference type="PROSITE" id="PS52016">
    <property type="entry name" value="TONB_DEPENDENT_REC_3"/>
    <property type="match status" value="1"/>
</dbReference>
<dbReference type="Gene3D" id="2.60.40.1120">
    <property type="entry name" value="Carboxypeptidase-like, regulatory domain"/>
    <property type="match status" value="1"/>
</dbReference>
<feature type="domain" description="TonB-dependent receptor-like beta-barrel" evidence="12">
    <location>
        <begin position="324"/>
        <end position="668"/>
    </location>
</feature>
<dbReference type="GO" id="GO:0044718">
    <property type="term" value="P:siderophore transmembrane transport"/>
    <property type="evidence" value="ECO:0007669"/>
    <property type="project" value="TreeGrafter"/>
</dbReference>
<dbReference type="Pfam" id="PF07715">
    <property type="entry name" value="Plug"/>
    <property type="match status" value="1"/>
</dbReference>
<evidence type="ECO:0000256" key="11">
    <source>
        <dbReference type="RuleBase" id="RU003357"/>
    </source>
</evidence>
<evidence type="ECO:0000256" key="7">
    <source>
        <dbReference type="ARBA" id="ARBA00023136"/>
    </source>
</evidence>
<keyword evidence="4 10" id="KW-0812">Transmembrane</keyword>
<evidence type="ECO:0000256" key="8">
    <source>
        <dbReference type="ARBA" id="ARBA00023170"/>
    </source>
</evidence>
<dbReference type="GO" id="GO:0015344">
    <property type="term" value="F:siderophore uptake transmembrane transporter activity"/>
    <property type="evidence" value="ECO:0007669"/>
    <property type="project" value="TreeGrafter"/>
</dbReference>
<evidence type="ECO:0000256" key="3">
    <source>
        <dbReference type="ARBA" id="ARBA00022452"/>
    </source>
</evidence>
<dbReference type="InterPro" id="IPR000531">
    <property type="entry name" value="Beta-barrel_TonB"/>
</dbReference>
<dbReference type="InterPro" id="IPR008969">
    <property type="entry name" value="CarboxyPept-like_regulatory"/>
</dbReference>
<comment type="caution">
    <text evidence="14">The sequence shown here is derived from an EMBL/GenBank/DDBJ whole genome shotgun (WGS) entry which is preliminary data.</text>
</comment>
<evidence type="ECO:0000256" key="4">
    <source>
        <dbReference type="ARBA" id="ARBA00022692"/>
    </source>
</evidence>
<dbReference type="InterPro" id="IPR039426">
    <property type="entry name" value="TonB-dep_rcpt-like"/>
</dbReference>
<evidence type="ECO:0000256" key="1">
    <source>
        <dbReference type="ARBA" id="ARBA00004571"/>
    </source>
</evidence>
<evidence type="ECO:0000259" key="12">
    <source>
        <dbReference type="Pfam" id="PF00593"/>
    </source>
</evidence>
<evidence type="ECO:0000256" key="5">
    <source>
        <dbReference type="ARBA" id="ARBA00022729"/>
    </source>
</evidence>
<dbReference type="InterPro" id="IPR037066">
    <property type="entry name" value="Plug_dom_sf"/>
</dbReference>